<keyword evidence="3" id="KW-0812">Transmembrane</keyword>
<comment type="subcellular location">
    <subcellularLocation>
        <location evidence="1">Periplasm</location>
    </subcellularLocation>
</comment>
<dbReference type="InterPro" id="IPR050555">
    <property type="entry name" value="Bact_Solute-Bind_Prot2"/>
</dbReference>
<dbReference type="Gene3D" id="3.40.50.2300">
    <property type="match status" value="2"/>
</dbReference>
<reference evidence="5" key="1">
    <citation type="submission" date="2008-12" db="EMBL/GenBank/DDBJ databases">
        <title>Annotation of the Yersinia mollaretii ATCC 43969 genome.</title>
        <authorList>
            <person name="Read T.D."/>
            <person name="Akmal A."/>
            <person name="Bishop-Lilly K."/>
            <person name="Chen P.E."/>
            <person name="Cook C."/>
            <person name="Kiley M.P."/>
            <person name="Lentz S."/>
            <person name="Mateczun A."/>
            <person name="Nagarajan N."/>
            <person name="Nolan N."/>
            <person name="Osborne B.I."/>
            <person name="Pop M."/>
            <person name="Sozhamannan S."/>
            <person name="Stewart A.C."/>
            <person name="Sulakvelidze A."/>
            <person name="Thomason B."/>
            <person name="Willner K."/>
            <person name="Zwick M.E."/>
        </authorList>
    </citation>
    <scope>NUCLEOTIDE SEQUENCE [LARGE SCALE GENOMIC DNA]</scope>
    <source>
        <strain evidence="5">ATCC 43969</strain>
    </source>
</reference>
<comment type="similarity">
    <text evidence="2">Belongs to the bacterial solute-binding protein 2 family.</text>
</comment>
<sequence>MKIKRALCNTTHFFATPLTLHPATHPLSERKQEGIAMKFNLALLNACVVSACMLFTTQTMAEKKPEIAVVAKVTGIPWFTRMEVGVNEAAKKLDVNAYQVGPATPDPAQQVKVIEDLIAKNVDAIIVVPNDAKVLEPVLKKAQEKGIVVLTHESPDQRIGQWDVETIDSEKYAQANMDELAKAMGGKGGYAIYVGSLTVPLHNAWADYAIKYQKEKYPDMFEVTPRLPVAENIDKSYSTTLDLMKTYPQMKGIIGFGSLGPIGAGQAVAKKRAKDQIAVVGIAMPAQAAPYLMRGDIKKALLWDPKDAGFAVVEIANQLLKGQKVTPDLTIDGLGKADVDSEKGVIRFNKILEVTKDNAKTLGF</sequence>
<dbReference type="SUPFAM" id="SSF53822">
    <property type="entry name" value="Periplasmic binding protein-like I"/>
    <property type="match status" value="1"/>
</dbReference>
<organism evidence="5 6">
    <name type="scientific">Yersinia mollaretii (strain ATCC 43969 / DSM 18520 / CIP 103324 / CNY 7263 / WAIP 204)</name>
    <dbReference type="NCBI Taxonomy" id="349967"/>
    <lineage>
        <taxon>Bacteria</taxon>
        <taxon>Pseudomonadati</taxon>
        <taxon>Pseudomonadota</taxon>
        <taxon>Gammaproteobacteria</taxon>
        <taxon>Enterobacterales</taxon>
        <taxon>Yersiniaceae</taxon>
        <taxon>Yersinia</taxon>
    </lineage>
</organism>
<feature type="domain" description="Periplasmic binding protein" evidence="4">
    <location>
        <begin position="67"/>
        <end position="324"/>
    </location>
</feature>
<proteinExistence type="inferred from homology"/>
<name>A0ABM9Y8H2_YERMW</name>
<evidence type="ECO:0000259" key="4">
    <source>
        <dbReference type="Pfam" id="PF13407"/>
    </source>
</evidence>
<comment type="caution">
    <text evidence="5">The sequence shown here is derived from an EMBL/GenBank/DDBJ whole genome shotgun (WGS) entry which is preliminary data.</text>
</comment>
<keyword evidence="3" id="KW-1133">Transmembrane helix</keyword>
<dbReference type="InterPro" id="IPR028082">
    <property type="entry name" value="Peripla_BP_I"/>
</dbReference>
<evidence type="ECO:0000313" key="5">
    <source>
        <dbReference type="EMBL" id="EEQ10029.1"/>
    </source>
</evidence>
<keyword evidence="6" id="KW-1185">Reference proteome</keyword>
<gene>
    <name evidence="5" type="ORF">ymoll0001_35540</name>
</gene>
<evidence type="ECO:0000256" key="3">
    <source>
        <dbReference type="SAM" id="Phobius"/>
    </source>
</evidence>
<accession>A0ABM9Y8H2</accession>
<evidence type="ECO:0000256" key="1">
    <source>
        <dbReference type="ARBA" id="ARBA00004418"/>
    </source>
</evidence>
<dbReference type="CDD" id="cd20002">
    <property type="entry name" value="PBP1_LsrB_Quorum_Sensing-like"/>
    <property type="match status" value="1"/>
</dbReference>
<dbReference type="PANTHER" id="PTHR30036:SF7">
    <property type="entry name" value="ABC TRANSPORTER PERIPLASMIC-BINDING PROTEIN YPHF"/>
    <property type="match status" value="1"/>
</dbReference>
<keyword evidence="3" id="KW-0472">Membrane</keyword>
<feature type="transmembrane region" description="Helical" evidence="3">
    <location>
        <begin position="39"/>
        <end position="56"/>
    </location>
</feature>
<evidence type="ECO:0000256" key="2">
    <source>
        <dbReference type="ARBA" id="ARBA00007639"/>
    </source>
</evidence>
<dbReference type="PANTHER" id="PTHR30036">
    <property type="entry name" value="D-XYLOSE-BINDING PERIPLASMIC PROTEIN"/>
    <property type="match status" value="1"/>
</dbReference>
<dbReference type="Pfam" id="PF13407">
    <property type="entry name" value="Peripla_BP_4"/>
    <property type="match status" value="1"/>
</dbReference>
<dbReference type="Proteomes" id="UP000003027">
    <property type="component" value="Unassembled WGS sequence"/>
</dbReference>
<dbReference type="EMBL" id="AALD02000025">
    <property type="protein sequence ID" value="EEQ10029.1"/>
    <property type="molecule type" value="Genomic_DNA"/>
</dbReference>
<evidence type="ECO:0000313" key="6">
    <source>
        <dbReference type="Proteomes" id="UP000003027"/>
    </source>
</evidence>
<protein>
    <submittedName>
        <fullName evidence="5">Periplasmic binding protein</fullName>
    </submittedName>
</protein>
<dbReference type="InterPro" id="IPR025997">
    <property type="entry name" value="SBP_2_dom"/>
</dbReference>